<evidence type="ECO:0000313" key="3">
    <source>
        <dbReference type="Proteomes" id="UP000486602"/>
    </source>
</evidence>
<comment type="caution">
    <text evidence="2">The sequence shown here is derived from an EMBL/GenBank/DDBJ whole genome shotgun (WGS) entry which is preliminary data.</text>
</comment>
<dbReference type="EMBL" id="JAAGVY010000001">
    <property type="protein sequence ID" value="NEN22014.1"/>
    <property type="molecule type" value="Genomic_DNA"/>
</dbReference>
<accession>A0A7K3WKJ1</accession>
<reference evidence="2 3" key="1">
    <citation type="submission" date="2020-02" db="EMBL/GenBank/DDBJ databases">
        <title>Out from the shadows clarifying the taxonomy of the family Cryomorphaceae and related taxa by utilizing the GTDB taxonomic framework.</title>
        <authorList>
            <person name="Bowman J.P."/>
        </authorList>
    </citation>
    <scope>NUCLEOTIDE SEQUENCE [LARGE SCALE GENOMIC DNA]</scope>
    <source>
        <strain evidence="2 3">QSSC 1-22</strain>
    </source>
</reference>
<feature type="transmembrane region" description="Helical" evidence="1">
    <location>
        <begin position="85"/>
        <end position="106"/>
    </location>
</feature>
<sequence>MSDLKFRPRFKIETELTTDKAQEKIKTLFKTPHEFETAYVKGHFIVKMPEQVRHYWSPQMDVSVYYDDYTETTQVRCLLAPAPNVWTLFMFIYSFAGFGVLFGLLIGSSQYNLGKNPWGFWMALGAFIVAIILFGIAQFGKSISKEEMRSMKKFIYQAEWKTQKEMNVQAKL</sequence>
<name>A0A7K3WKJ1_9FLAO</name>
<evidence type="ECO:0000313" key="2">
    <source>
        <dbReference type="EMBL" id="NEN22014.1"/>
    </source>
</evidence>
<dbReference type="Proteomes" id="UP000486602">
    <property type="component" value="Unassembled WGS sequence"/>
</dbReference>
<keyword evidence="1" id="KW-0472">Membrane</keyword>
<evidence type="ECO:0008006" key="4">
    <source>
        <dbReference type="Google" id="ProtNLM"/>
    </source>
</evidence>
<gene>
    <name evidence="2" type="ORF">G3O08_00660</name>
</gene>
<organism evidence="2 3">
    <name type="scientific">Cryomorpha ignava</name>
    <dbReference type="NCBI Taxonomy" id="101383"/>
    <lineage>
        <taxon>Bacteria</taxon>
        <taxon>Pseudomonadati</taxon>
        <taxon>Bacteroidota</taxon>
        <taxon>Flavobacteriia</taxon>
        <taxon>Flavobacteriales</taxon>
        <taxon>Cryomorphaceae</taxon>
        <taxon>Cryomorpha</taxon>
    </lineage>
</organism>
<keyword evidence="1" id="KW-1133">Transmembrane helix</keyword>
<keyword evidence="3" id="KW-1185">Reference proteome</keyword>
<proteinExistence type="predicted"/>
<feature type="transmembrane region" description="Helical" evidence="1">
    <location>
        <begin position="118"/>
        <end position="139"/>
    </location>
</feature>
<evidence type="ECO:0000256" key="1">
    <source>
        <dbReference type="SAM" id="Phobius"/>
    </source>
</evidence>
<dbReference type="AlphaFoldDB" id="A0A7K3WKJ1"/>
<protein>
    <recommendedName>
        <fullName evidence="4">GTP-binding protein</fullName>
    </recommendedName>
</protein>
<dbReference type="RefSeq" id="WP_163282733.1">
    <property type="nucleotide sequence ID" value="NZ_JAAGVY010000001.1"/>
</dbReference>
<keyword evidence="1" id="KW-0812">Transmembrane</keyword>